<dbReference type="PROSITE" id="PS00675">
    <property type="entry name" value="SIGMA54_INTERACT_1"/>
    <property type="match status" value="1"/>
</dbReference>
<dbReference type="InterPro" id="IPR025662">
    <property type="entry name" value="Sigma_54_int_dom_ATP-bd_1"/>
</dbReference>
<dbReference type="AlphaFoldDB" id="A0A5K7XBX9"/>
<dbReference type="SUPFAM" id="SSF46689">
    <property type="entry name" value="Homeodomain-like"/>
    <property type="match status" value="1"/>
</dbReference>
<reference evidence="10" key="1">
    <citation type="submission" date="2019-10" db="EMBL/GenBank/DDBJ databases">
        <title>Lacipirellula parvula gen. nov., sp. nov., representing a lineage of planctomycetes widespread in freshwater anoxic habitats, and description of the family Lacipirellulaceae.</title>
        <authorList>
            <person name="Dedysh S.N."/>
            <person name="Kulichevskaya I.S."/>
            <person name="Beletsky A.V."/>
            <person name="Rakitin A.L."/>
            <person name="Mardanov A.V."/>
            <person name="Ivanova A.A."/>
            <person name="Saltykova V.X."/>
            <person name="Rijpstra W.I.C."/>
            <person name="Sinninghe Damste J.S."/>
            <person name="Ravin N.V."/>
        </authorList>
    </citation>
    <scope>NUCLEOTIDE SEQUENCE [LARGE SCALE GENOMIC DNA]</scope>
    <source>
        <strain evidence="10">PX69</strain>
    </source>
</reference>
<dbReference type="InterPro" id="IPR058031">
    <property type="entry name" value="AAA_lid_NorR"/>
</dbReference>
<dbReference type="PANTHER" id="PTHR32071:SF100">
    <property type="entry name" value="RESPONSE REGULATOR PROTEIN PILR"/>
    <property type="match status" value="1"/>
</dbReference>
<keyword evidence="2" id="KW-0067">ATP-binding</keyword>
<dbReference type="SUPFAM" id="SSF52172">
    <property type="entry name" value="CheY-like"/>
    <property type="match status" value="1"/>
</dbReference>
<evidence type="ECO:0000313" key="9">
    <source>
        <dbReference type="EMBL" id="BBO34320.1"/>
    </source>
</evidence>
<evidence type="ECO:0000256" key="3">
    <source>
        <dbReference type="ARBA" id="ARBA00023015"/>
    </source>
</evidence>
<dbReference type="EMBL" id="AP021861">
    <property type="protein sequence ID" value="BBO34320.1"/>
    <property type="molecule type" value="Genomic_DNA"/>
</dbReference>
<evidence type="ECO:0000256" key="6">
    <source>
        <dbReference type="PROSITE-ProRule" id="PRU00169"/>
    </source>
</evidence>
<evidence type="ECO:0000313" key="10">
    <source>
        <dbReference type="Proteomes" id="UP000326837"/>
    </source>
</evidence>
<dbReference type="InterPro" id="IPR001789">
    <property type="entry name" value="Sig_transdc_resp-reg_receiver"/>
</dbReference>
<dbReference type="Pfam" id="PF25601">
    <property type="entry name" value="AAA_lid_14"/>
    <property type="match status" value="1"/>
</dbReference>
<keyword evidence="1" id="KW-0547">Nucleotide-binding</keyword>
<dbReference type="InterPro" id="IPR025944">
    <property type="entry name" value="Sigma_54_int_dom_CS"/>
</dbReference>
<dbReference type="GO" id="GO:0000160">
    <property type="term" value="P:phosphorelay signal transduction system"/>
    <property type="evidence" value="ECO:0007669"/>
    <property type="project" value="InterPro"/>
</dbReference>
<protein>
    <submittedName>
        <fullName evidence="9">Response regulator of zinc sigma-54-dependent two-component system</fullName>
    </submittedName>
</protein>
<dbReference type="Pfam" id="PF00158">
    <property type="entry name" value="Sigma54_activat"/>
    <property type="match status" value="1"/>
</dbReference>
<dbReference type="GO" id="GO:0005524">
    <property type="term" value="F:ATP binding"/>
    <property type="evidence" value="ECO:0007669"/>
    <property type="project" value="UniProtKB-KW"/>
</dbReference>
<evidence type="ECO:0000256" key="4">
    <source>
        <dbReference type="ARBA" id="ARBA00023125"/>
    </source>
</evidence>
<dbReference type="PROSITE" id="PS00676">
    <property type="entry name" value="SIGMA54_INTERACT_2"/>
    <property type="match status" value="1"/>
</dbReference>
<feature type="domain" description="Response regulatory" evidence="8">
    <location>
        <begin position="11"/>
        <end position="125"/>
    </location>
</feature>
<dbReference type="SMART" id="SM00448">
    <property type="entry name" value="REC"/>
    <property type="match status" value="1"/>
</dbReference>
<dbReference type="Gene3D" id="1.10.10.60">
    <property type="entry name" value="Homeodomain-like"/>
    <property type="match status" value="1"/>
</dbReference>
<evidence type="ECO:0000259" key="7">
    <source>
        <dbReference type="PROSITE" id="PS50045"/>
    </source>
</evidence>
<proteinExistence type="predicted"/>
<dbReference type="InterPro" id="IPR025943">
    <property type="entry name" value="Sigma_54_int_dom_ATP-bd_2"/>
</dbReference>
<dbReference type="PROSITE" id="PS50110">
    <property type="entry name" value="RESPONSE_REGULATORY"/>
    <property type="match status" value="1"/>
</dbReference>
<keyword evidence="4" id="KW-0238">DNA-binding</keyword>
<dbReference type="Gene3D" id="3.40.50.2300">
    <property type="match status" value="1"/>
</dbReference>
<evidence type="ECO:0000256" key="2">
    <source>
        <dbReference type="ARBA" id="ARBA00022840"/>
    </source>
</evidence>
<dbReference type="InterPro" id="IPR002197">
    <property type="entry name" value="HTH_Fis"/>
</dbReference>
<dbReference type="InterPro" id="IPR003593">
    <property type="entry name" value="AAA+_ATPase"/>
</dbReference>
<gene>
    <name evidence="9" type="ORF">PLANPX_3932</name>
</gene>
<dbReference type="KEGG" id="lpav:PLANPX_3932"/>
<dbReference type="PRINTS" id="PR01590">
    <property type="entry name" value="HTHFIS"/>
</dbReference>
<evidence type="ECO:0000259" key="8">
    <source>
        <dbReference type="PROSITE" id="PS50110"/>
    </source>
</evidence>
<keyword evidence="3" id="KW-0805">Transcription regulation</keyword>
<dbReference type="SMART" id="SM00382">
    <property type="entry name" value="AAA"/>
    <property type="match status" value="1"/>
</dbReference>
<feature type="modified residue" description="4-aspartylphosphate" evidence="6">
    <location>
        <position position="60"/>
    </location>
</feature>
<dbReference type="FunFam" id="3.40.50.300:FF:000006">
    <property type="entry name" value="DNA-binding transcriptional regulator NtrC"/>
    <property type="match status" value="1"/>
</dbReference>
<dbReference type="RefSeq" id="WP_152099921.1">
    <property type="nucleotide sequence ID" value="NZ_AP021861.1"/>
</dbReference>
<dbReference type="Gene3D" id="3.40.50.300">
    <property type="entry name" value="P-loop containing nucleotide triphosphate hydrolases"/>
    <property type="match status" value="1"/>
</dbReference>
<dbReference type="GO" id="GO:0006355">
    <property type="term" value="P:regulation of DNA-templated transcription"/>
    <property type="evidence" value="ECO:0007669"/>
    <property type="project" value="InterPro"/>
</dbReference>
<dbReference type="GO" id="GO:0043565">
    <property type="term" value="F:sequence-specific DNA binding"/>
    <property type="evidence" value="ECO:0007669"/>
    <property type="project" value="InterPro"/>
</dbReference>
<dbReference type="PANTHER" id="PTHR32071">
    <property type="entry name" value="TRANSCRIPTIONAL REGULATORY PROTEIN"/>
    <property type="match status" value="1"/>
</dbReference>
<dbReference type="PROSITE" id="PS00688">
    <property type="entry name" value="SIGMA54_INTERACT_3"/>
    <property type="match status" value="1"/>
</dbReference>
<dbReference type="InterPro" id="IPR011006">
    <property type="entry name" value="CheY-like_superfamily"/>
</dbReference>
<dbReference type="Pfam" id="PF00072">
    <property type="entry name" value="Response_reg"/>
    <property type="match status" value="1"/>
</dbReference>
<dbReference type="PROSITE" id="PS50045">
    <property type="entry name" value="SIGMA54_INTERACT_4"/>
    <property type="match status" value="1"/>
</dbReference>
<name>A0A5K7XBX9_9BACT</name>
<sequence length="461" mass="50832">MHECPDFSECDLLLVDDDRELRGDMAQYFASKGYRVREAANGTDALVETERQSFDVAVIDFAMPEMTGIALLEQFKARGADMPVVMLTGEATVSLAVEAMKLGASEFLSKPISLRELERLVKKAAAAGRLRRENQQLKAVLRQQRSGAPQLVGGSSAMEEVFRLISRTAGSVRPILIQGESGTGKELVARALHEASGLADKPLVIINCAALPEALLESELFGHEKGAFTGAVAAKEGLFEVADGGTLFVDEIGELAASLQAKLLRVLEDGSLRRVGSVKERRVRVRLIAATNRDLAKEVQAGRFREDLFYRINVLTIALPALRDREGDIERLVRHFLGFEWKIEDPVLRLLTSYSWPGNVRQLINALERAKVLADDEWIRAENLPPEIVRSAHEQPLSVPGQSVGDLESVSRRHVEATYLRMQGNKSKTAKALGIGRRTLYRLLDKYGIEPLDQGVEPTGE</sequence>
<dbReference type="Pfam" id="PF02954">
    <property type="entry name" value="HTH_8"/>
    <property type="match status" value="1"/>
</dbReference>
<organism evidence="9 10">
    <name type="scientific">Lacipirellula parvula</name>
    <dbReference type="NCBI Taxonomy" id="2650471"/>
    <lineage>
        <taxon>Bacteria</taxon>
        <taxon>Pseudomonadati</taxon>
        <taxon>Planctomycetota</taxon>
        <taxon>Planctomycetia</taxon>
        <taxon>Pirellulales</taxon>
        <taxon>Lacipirellulaceae</taxon>
        <taxon>Lacipirellula</taxon>
    </lineage>
</organism>
<dbReference type="InterPro" id="IPR009057">
    <property type="entry name" value="Homeodomain-like_sf"/>
</dbReference>
<dbReference type="InterPro" id="IPR027417">
    <property type="entry name" value="P-loop_NTPase"/>
</dbReference>
<dbReference type="CDD" id="cd00009">
    <property type="entry name" value="AAA"/>
    <property type="match status" value="1"/>
</dbReference>
<dbReference type="Proteomes" id="UP000326837">
    <property type="component" value="Chromosome"/>
</dbReference>
<feature type="domain" description="Sigma-54 factor interaction" evidence="7">
    <location>
        <begin position="151"/>
        <end position="372"/>
    </location>
</feature>
<keyword evidence="5" id="KW-0804">Transcription</keyword>
<dbReference type="Gene3D" id="1.10.8.60">
    <property type="match status" value="1"/>
</dbReference>
<evidence type="ECO:0000256" key="1">
    <source>
        <dbReference type="ARBA" id="ARBA00022741"/>
    </source>
</evidence>
<keyword evidence="10" id="KW-1185">Reference proteome</keyword>
<keyword evidence="6" id="KW-0597">Phosphoprotein</keyword>
<accession>A0A5K7XBX9</accession>
<dbReference type="InterPro" id="IPR002078">
    <property type="entry name" value="Sigma_54_int"/>
</dbReference>
<evidence type="ECO:0000256" key="5">
    <source>
        <dbReference type="ARBA" id="ARBA00023163"/>
    </source>
</evidence>
<dbReference type="SUPFAM" id="SSF52540">
    <property type="entry name" value="P-loop containing nucleoside triphosphate hydrolases"/>
    <property type="match status" value="1"/>
</dbReference>